<dbReference type="Pfam" id="PF06429">
    <property type="entry name" value="Flg_bbr_C"/>
    <property type="match status" value="1"/>
</dbReference>
<evidence type="ECO:0000256" key="1">
    <source>
        <dbReference type="ARBA" id="ARBA00004117"/>
    </source>
</evidence>
<dbReference type="GO" id="GO:0071978">
    <property type="term" value="P:bacterial-type flagellum-dependent swarming motility"/>
    <property type="evidence" value="ECO:0007669"/>
    <property type="project" value="TreeGrafter"/>
</dbReference>
<dbReference type="PANTHER" id="PTHR30435">
    <property type="entry name" value="FLAGELLAR PROTEIN"/>
    <property type="match status" value="1"/>
</dbReference>
<comment type="caution">
    <text evidence="9">The sequence shown here is derived from an EMBL/GenBank/DDBJ whole genome shotgun (WGS) entry which is preliminary data.</text>
</comment>
<comment type="subcellular location">
    <subcellularLocation>
        <location evidence="1 5">Bacterial flagellum basal body</location>
    </subcellularLocation>
</comment>
<dbReference type="SUPFAM" id="SSF117143">
    <property type="entry name" value="Flagellar hook protein flgE"/>
    <property type="match status" value="1"/>
</dbReference>
<name>A0AAX0YPN6_9GAMM</name>
<dbReference type="Gene3D" id="2.60.98.20">
    <property type="entry name" value="Flagellar hook protein FlgE"/>
    <property type="match status" value="1"/>
</dbReference>
<feature type="domain" description="Flagellar basal-body/hook protein C-terminal" evidence="6">
    <location>
        <begin position="354"/>
        <end position="398"/>
    </location>
</feature>
<feature type="domain" description="Flagellar hook protein FlgE/F/G-like D1" evidence="8">
    <location>
        <begin position="81"/>
        <end position="123"/>
    </location>
</feature>
<evidence type="ECO:0000256" key="5">
    <source>
        <dbReference type="RuleBase" id="RU362116"/>
    </source>
</evidence>
<evidence type="ECO:0000259" key="6">
    <source>
        <dbReference type="Pfam" id="PF06429"/>
    </source>
</evidence>
<dbReference type="Pfam" id="PF07559">
    <property type="entry name" value="FlgE_D2"/>
    <property type="match status" value="1"/>
</dbReference>
<dbReference type="Pfam" id="PF22692">
    <property type="entry name" value="LlgE_F_G_D1"/>
    <property type="match status" value="1"/>
</dbReference>
<dbReference type="InterPro" id="IPR010930">
    <property type="entry name" value="Flg_bb/hook_C_dom"/>
</dbReference>
<evidence type="ECO:0000313" key="10">
    <source>
        <dbReference type="Proteomes" id="UP000240728"/>
    </source>
</evidence>
<dbReference type="NCBIfam" id="TIGR03506">
    <property type="entry name" value="FlgEFG_subfam"/>
    <property type="match status" value="1"/>
</dbReference>
<gene>
    <name evidence="9" type="ORF">C0W53_22270</name>
</gene>
<evidence type="ECO:0000256" key="4">
    <source>
        <dbReference type="ARBA" id="ARBA00023143"/>
    </source>
</evidence>
<dbReference type="EMBL" id="PYOZ01000030">
    <property type="protein sequence ID" value="PSX38935.1"/>
    <property type="molecule type" value="Genomic_DNA"/>
</dbReference>
<protein>
    <recommendedName>
        <fullName evidence="3">Flagellar hook protein FlgE</fullName>
    </recommendedName>
</protein>
<evidence type="ECO:0000259" key="8">
    <source>
        <dbReference type="Pfam" id="PF22692"/>
    </source>
</evidence>
<reference evidence="9 10" key="1">
    <citation type="submission" date="2018-01" db="EMBL/GenBank/DDBJ databases">
        <title>Whole genome sequencing of Histamine producing bacteria.</title>
        <authorList>
            <person name="Butler K."/>
        </authorList>
    </citation>
    <scope>NUCLEOTIDE SEQUENCE [LARGE SCALE GENOMIC DNA]</scope>
    <source>
        <strain evidence="9 10">A1-4</strain>
    </source>
</reference>
<dbReference type="AlphaFoldDB" id="A0AAX0YPN6"/>
<dbReference type="InterPro" id="IPR011491">
    <property type="entry name" value="FlgE_D2"/>
</dbReference>
<evidence type="ECO:0000256" key="3">
    <source>
        <dbReference type="ARBA" id="ARBA00019015"/>
    </source>
</evidence>
<organism evidence="9 10">
    <name type="scientific">Photobacterium kishitanii</name>
    <dbReference type="NCBI Taxonomy" id="318456"/>
    <lineage>
        <taxon>Bacteria</taxon>
        <taxon>Pseudomonadati</taxon>
        <taxon>Pseudomonadota</taxon>
        <taxon>Gammaproteobacteria</taxon>
        <taxon>Vibrionales</taxon>
        <taxon>Vibrionaceae</taxon>
        <taxon>Photobacterium</taxon>
    </lineage>
</organism>
<keyword evidence="10" id="KW-1185">Reference proteome</keyword>
<proteinExistence type="inferred from homology"/>
<accession>A0AAX0YPN6</accession>
<dbReference type="InterPro" id="IPR037925">
    <property type="entry name" value="FlgE/F/G-like"/>
</dbReference>
<evidence type="ECO:0000259" key="7">
    <source>
        <dbReference type="Pfam" id="PF07559"/>
    </source>
</evidence>
<feature type="domain" description="Flagellar hook protein FlgE D2" evidence="7">
    <location>
        <begin position="166"/>
        <end position="279"/>
    </location>
</feature>
<dbReference type="InterPro" id="IPR053967">
    <property type="entry name" value="LlgE_F_G-like_D1"/>
</dbReference>
<dbReference type="InterPro" id="IPR037058">
    <property type="entry name" value="Falgellar_hook_FlgE_sf"/>
</dbReference>
<dbReference type="PANTHER" id="PTHR30435:SF19">
    <property type="entry name" value="FLAGELLAR BASAL-BODY ROD PROTEIN FLGG"/>
    <property type="match status" value="1"/>
</dbReference>
<dbReference type="RefSeq" id="WP_045043227.1">
    <property type="nucleotide sequence ID" value="NZ_JAUZMV010000003.1"/>
</dbReference>
<evidence type="ECO:0000313" key="9">
    <source>
        <dbReference type="EMBL" id="PSX38935.1"/>
    </source>
</evidence>
<comment type="similarity">
    <text evidence="2 5">Belongs to the flagella basal body rod proteins family.</text>
</comment>
<dbReference type="GO" id="GO:0009425">
    <property type="term" value="C:bacterial-type flagellum basal body"/>
    <property type="evidence" value="ECO:0007669"/>
    <property type="project" value="UniProtKB-SubCell"/>
</dbReference>
<keyword evidence="4 5" id="KW-0975">Bacterial flagellum</keyword>
<dbReference type="Proteomes" id="UP000240728">
    <property type="component" value="Unassembled WGS sequence"/>
</dbReference>
<sequence length="398" mass="41935">MSNYMNNAKMGIDAASAALASSSNNIVNAETIGYKSESAKFQSIYAGSSKEAGSGVAIAAITRNFNSGSFIVTSQDTDLKITGKGMFVVYNKSTSQMEYTRNGNFTIDKDGHLVNSNQSNVMGFPAGQTSGTPTPLSIDKTPLKPTPTDNINLNVNLGHVDKQDKMLTTVRVYDSVGAQHDLNIEFNGEKRNTPAAGQTQWNISVDLDGKAIDKSKLSTSTITFNADGSLNTTGMPNGTINVDLQALLGSYGVNNVSMNLSAATNFDGEMKVRKVDGNGQASGEFANTEVTDDGYITARYTNGKSVEIGMVALADFESIDGLAVSNTGNFKQTKAAGSVNYGVSGTSGFGRINSGGLEGSNVDSSSELVKMINFQRDYQASANVLKTGKALDQAILNI</sequence>
<dbReference type="InterPro" id="IPR020013">
    <property type="entry name" value="Flagellar_FlgE/F/G"/>
</dbReference>
<evidence type="ECO:0000256" key="2">
    <source>
        <dbReference type="ARBA" id="ARBA00009677"/>
    </source>
</evidence>